<name>A0AAD7BLI8_9AGAR</name>
<organism evidence="1 2">
    <name type="scientific">Roridomyces roridus</name>
    <dbReference type="NCBI Taxonomy" id="1738132"/>
    <lineage>
        <taxon>Eukaryota</taxon>
        <taxon>Fungi</taxon>
        <taxon>Dikarya</taxon>
        <taxon>Basidiomycota</taxon>
        <taxon>Agaricomycotina</taxon>
        <taxon>Agaricomycetes</taxon>
        <taxon>Agaricomycetidae</taxon>
        <taxon>Agaricales</taxon>
        <taxon>Marasmiineae</taxon>
        <taxon>Mycenaceae</taxon>
        <taxon>Roridomyces</taxon>
    </lineage>
</organism>
<sequence length="240" mass="26449">MVFSHCTCHVSSLSSAYPLTLVFIGYLGEGQAWLTCPGFKTNIDVNSHSCRTRIQGACFTSHPWLSRIRLAEALCDLPVFSVVQYRRRTPNFVHCAVYLRLSYLQVSETSTRLSAFSFWPVTSNSSASIPPVWWTRKYNTAGVDVCRFCAFLSNENTQLTPLEHSVAKWAPATRVSGMSEQGEGPMQSENPKACVVLVARFGRLPVAYDKRKGDIVITRGSGSGCASAPPGFNLESVKLI</sequence>
<protein>
    <submittedName>
        <fullName evidence="1">Uncharacterized protein</fullName>
    </submittedName>
</protein>
<evidence type="ECO:0000313" key="1">
    <source>
        <dbReference type="EMBL" id="KAJ7624620.1"/>
    </source>
</evidence>
<dbReference type="Proteomes" id="UP001221142">
    <property type="component" value="Unassembled WGS sequence"/>
</dbReference>
<gene>
    <name evidence="1" type="ORF">FB45DRAFT_1005507</name>
</gene>
<comment type="caution">
    <text evidence="1">The sequence shown here is derived from an EMBL/GenBank/DDBJ whole genome shotgun (WGS) entry which is preliminary data.</text>
</comment>
<dbReference type="EMBL" id="JARKIF010000013">
    <property type="protein sequence ID" value="KAJ7624620.1"/>
    <property type="molecule type" value="Genomic_DNA"/>
</dbReference>
<accession>A0AAD7BLI8</accession>
<proteinExistence type="predicted"/>
<dbReference type="AlphaFoldDB" id="A0AAD7BLI8"/>
<reference evidence="1" key="1">
    <citation type="submission" date="2023-03" db="EMBL/GenBank/DDBJ databases">
        <title>Massive genome expansion in bonnet fungi (Mycena s.s.) driven by repeated elements and novel gene families across ecological guilds.</title>
        <authorList>
            <consortium name="Lawrence Berkeley National Laboratory"/>
            <person name="Harder C.B."/>
            <person name="Miyauchi S."/>
            <person name="Viragh M."/>
            <person name="Kuo A."/>
            <person name="Thoen E."/>
            <person name="Andreopoulos B."/>
            <person name="Lu D."/>
            <person name="Skrede I."/>
            <person name="Drula E."/>
            <person name="Henrissat B."/>
            <person name="Morin E."/>
            <person name="Kohler A."/>
            <person name="Barry K."/>
            <person name="LaButti K."/>
            <person name="Morin E."/>
            <person name="Salamov A."/>
            <person name="Lipzen A."/>
            <person name="Mereny Z."/>
            <person name="Hegedus B."/>
            <person name="Baldrian P."/>
            <person name="Stursova M."/>
            <person name="Weitz H."/>
            <person name="Taylor A."/>
            <person name="Grigoriev I.V."/>
            <person name="Nagy L.G."/>
            <person name="Martin F."/>
            <person name="Kauserud H."/>
        </authorList>
    </citation>
    <scope>NUCLEOTIDE SEQUENCE</scope>
    <source>
        <strain evidence="1">9284</strain>
    </source>
</reference>
<evidence type="ECO:0000313" key="2">
    <source>
        <dbReference type="Proteomes" id="UP001221142"/>
    </source>
</evidence>
<keyword evidence="2" id="KW-1185">Reference proteome</keyword>